<dbReference type="PRINTS" id="PR01490">
    <property type="entry name" value="RTXTOXIND"/>
</dbReference>
<evidence type="ECO:0000256" key="5">
    <source>
        <dbReference type="ARBA" id="ARBA00022519"/>
    </source>
</evidence>
<dbReference type="Gene3D" id="2.40.50.100">
    <property type="match status" value="1"/>
</dbReference>
<gene>
    <name evidence="13" type="ORF">MNB_SV-6-555</name>
</gene>
<evidence type="ECO:0000256" key="9">
    <source>
        <dbReference type="SAM" id="Coils"/>
    </source>
</evidence>
<dbReference type="Pfam" id="PF26002">
    <property type="entry name" value="Beta-barrel_AprE"/>
    <property type="match status" value="1"/>
</dbReference>
<dbReference type="PANTHER" id="PTHR30386:SF26">
    <property type="entry name" value="TRANSPORT PROTEIN COMB"/>
    <property type="match status" value="1"/>
</dbReference>
<evidence type="ECO:0000256" key="7">
    <source>
        <dbReference type="ARBA" id="ARBA00022989"/>
    </source>
</evidence>
<evidence type="ECO:0000256" key="2">
    <source>
        <dbReference type="ARBA" id="ARBA00009477"/>
    </source>
</evidence>
<dbReference type="InterPro" id="IPR058982">
    <property type="entry name" value="Beta-barrel_AprE"/>
</dbReference>
<dbReference type="PROSITE" id="PS00543">
    <property type="entry name" value="HLYD_FAMILY"/>
    <property type="match status" value="1"/>
</dbReference>
<keyword evidence="4" id="KW-1003">Cell membrane</keyword>
<dbReference type="InterPro" id="IPR050739">
    <property type="entry name" value="MFP"/>
</dbReference>
<keyword evidence="9" id="KW-0175">Coiled coil</keyword>
<evidence type="ECO:0000256" key="1">
    <source>
        <dbReference type="ARBA" id="ARBA00004377"/>
    </source>
</evidence>
<dbReference type="EMBL" id="FPHC01000067">
    <property type="protein sequence ID" value="SFV63072.1"/>
    <property type="molecule type" value="Genomic_DNA"/>
</dbReference>
<dbReference type="GO" id="GO:0005886">
    <property type="term" value="C:plasma membrane"/>
    <property type="evidence" value="ECO:0007669"/>
    <property type="project" value="UniProtKB-SubCell"/>
</dbReference>
<dbReference type="InterPro" id="IPR006144">
    <property type="entry name" value="Secretion_HlyD_CS"/>
</dbReference>
<reference evidence="13" key="1">
    <citation type="submission" date="2016-10" db="EMBL/GenBank/DDBJ databases">
        <authorList>
            <person name="de Groot N.N."/>
        </authorList>
    </citation>
    <scope>NUCLEOTIDE SEQUENCE</scope>
</reference>
<evidence type="ECO:0000256" key="3">
    <source>
        <dbReference type="ARBA" id="ARBA00022448"/>
    </source>
</evidence>
<organism evidence="13">
    <name type="scientific">hydrothermal vent metagenome</name>
    <dbReference type="NCBI Taxonomy" id="652676"/>
    <lineage>
        <taxon>unclassified sequences</taxon>
        <taxon>metagenomes</taxon>
        <taxon>ecological metagenomes</taxon>
    </lineage>
</organism>
<dbReference type="SUPFAM" id="SSF51230">
    <property type="entry name" value="Single hybrid motif"/>
    <property type="match status" value="1"/>
</dbReference>
<feature type="coiled-coil region" evidence="9">
    <location>
        <begin position="245"/>
        <end position="280"/>
    </location>
</feature>
<comment type="subcellular location">
    <subcellularLocation>
        <location evidence="1">Cell inner membrane</location>
        <topology evidence="1">Single-pass membrane protein</topology>
    </subcellularLocation>
</comment>
<dbReference type="AlphaFoldDB" id="A0A1W1CBH8"/>
<evidence type="ECO:0000313" key="13">
    <source>
        <dbReference type="EMBL" id="SFV63072.1"/>
    </source>
</evidence>
<keyword evidence="5" id="KW-0997">Cell inner membrane</keyword>
<dbReference type="Gene3D" id="2.40.30.170">
    <property type="match status" value="1"/>
</dbReference>
<keyword evidence="3" id="KW-0813">Transport</keyword>
<feature type="domain" description="AprE-like long alpha-helical hairpin" evidence="11">
    <location>
        <begin position="104"/>
        <end position="287"/>
    </location>
</feature>
<keyword evidence="8 10" id="KW-0472">Membrane</keyword>
<sequence length="441" mass="50343">MKRKLSSEDYEFVNSLNAAISEQTPKKMKWVLYFWFIAIMLFIIWASLTQIDEITRGSGEVVPSGKNQIVQNLEGGIVKKILVKVGDIVERNQPLLKIDNQKSESQLDSTRIKEFELEAKITRLRAEAYGQELNITKEMEKRMPILIYNEKSLYKSRKSQIDSKIRGLRDQEDQKIQEYKETESRLKLLKKSTKLIKKELSMMKPMVAQGVKSKVAYMKLQREESKIQEDLNSAVHSLPRIRSSISEIENNIEEAVSDFRNQAKKELNEATAELMRVKKSENALGDQIDRTLVRSPIKGIIQKLYVHTVGGVIKPGENLIEIVPTDDVLWLEVKIKPSDIAFVYPGQKAIVKFSAYDFAIYGGLDGEVVHISADTVKDEKDNSFYTVHIKTDKNHLGSESKPLKIIPGMTASVDIVTGKKSIMDYILKPILKAKQYTFTER</sequence>
<keyword evidence="7 10" id="KW-1133">Transmembrane helix</keyword>
<accession>A0A1W1CBH8</accession>
<proteinExistence type="inferred from homology"/>
<evidence type="ECO:0000256" key="4">
    <source>
        <dbReference type="ARBA" id="ARBA00022475"/>
    </source>
</evidence>
<evidence type="ECO:0000256" key="6">
    <source>
        <dbReference type="ARBA" id="ARBA00022692"/>
    </source>
</evidence>
<evidence type="ECO:0000256" key="10">
    <source>
        <dbReference type="SAM" id="Phobius"/>
    </source>
</evidence>
<evidence type="ECO:0000259" key="11">
    <source>
        <dbReference type="Pfam" id="PF25994"/>
    </source>
</evidence>
<dbReference type="NCBIfam" id="TIGR01843">
    <property type="entry name" value="type_I_hlyD"/>
    <property type="match status" value="1"/>
</dbReference>
<name>A0A1W1CBH8_9ZZZZ</name>
<feature type="transmembrane region" description="Helical" evidence="10">
    <location>
        <begin position="30"/>
        <end position="48"/>
    </location>
</feature>
<evidence type="ECO:0000259" key="12">
    <source>
        <dbReference type="Pfam" id="PF26002"/>
    </source>
</evidence>
<dbReference type="InterPro" id="IPR011053">
    <property type="entry name" value="Single_hybrid_motif"/>
</dbReference>
<dbReference type="GO" id="GO:0009306">
    <property type="term" value="P:protein secretion"/>
    <property type="evidence" value="ECO:0007669"/>
    <property type="project" value="InterPro"/>
</dbReference>
<dbReference type="InterPro" id="IPR058781">
    <property type="entry name" value="HH_AprE-like"/>
</dbReference>
<evidence type="ECO:0000256" key="8">
    <source>
        <dbReference type="ARBA" id="ARBA00023136"/>
    </source>
</evidence>
<dbReference type="Pfam" id="PF25994">
    <property type="entry name" value="HH_AprE"/>
    <property type="match status" value="1"/>
</dbReference>
<comment type="similarity">
    <text evidence="2">Belongs to the membrane fusion protein (MFP) (TC 8.A.1) family.</text>
</comment>
<dbReference type="InterPro" id="IPR010129">
    <property type="entry name" value="T1SS_HlyD"/>
</dbReference>
<dbReference type="PANTHER" id="PTHR30386">
    <property type="entry name" value="MEMBRANE FUSION SUBUNIT OF EMRAB-TOLC MULTIDRUG EFFLUX PUMP"/>
    <property type="match status" value="1"/>
</dbReference>
<feature type="domain" description="AprE-like beta-barrel" evidence="12">
    <location>
        <begin position="330"/>
        <end position="418"/>
    </location>
</feature>
<protein>
    <submittedName>
        <fullName evidence="13">HlyD family secretion protein</fullName>
    </submittedName>
</protein>
<keyword evidence="6 10" id="KW-0812">Transmembrane</keyword>